<evidence type="ECO:0000313" key="1">
    <source>
        <dbReference type="EMBL" id="WWP22395.1"/>
    </source>
</evidence>
<proteinExistence type="predicted"/>
<dbReference type="EMBL" id="CP145892">
    <property type="protein sequence ID" value="WWP22395.1"/>
    <property type="molecule type" value="Genomic_DNA"/>
</dbReference>
<organism evidence="1 2">
    <name type="scientific">Paenibacillus amylolyticus</name>
    <dbReference type="NCBI Taxonomy" id="1451"/>
    <lineage>
        <taxon>Bacteria</taxon>
        <taxon>Bacillati</taxon>
        <taxon>Bacillota</taxon>
        <taxon>Bacilli</taxon>
        <taxon>Bacillales</taxon>
        <taxon>Paenibacillaceae</taxon>
        <taxon>Paenibacillus</taxon>
    </lineage>
</organism>
<accession>A0ABD8AXT2</accession>
<dbReference type="RefSeq" id="WP_338708257.1">
    <property type="nucleotide sequence ID" value="NZ_CP145892.1"/>
</dbReference>
<evidence type="ECO:0000313" key="2">
    <source>
        <dbReference type="Proteomes" id="UP001364764"/>
    </source>
</evidence>
<dbReference type="GeneID" id="93475704"/>
<name>A0ABD8AXT2_PAEAM</name>
<reference evidence="1 2" key="1">
    <citation type="submission" date="2024-02" db="EMBL/GenBank/DDBJ databases">
        <title>Complete sequences of two Paenibacillus sp. strains and one Lysinibacillus strain isolated from the environment on STAA medium highlight biotechnological potential.</title>
        <authorList>
            <person name="Attere S.A."/>
            <person name="Piche L.C."/>
            <person name="Intertaglia L."/>
            <person name="Lami R."/>
            <person name="Charette S.J."/>
            <person name="Vincent A.T."/>
        </authorList>
    </citation>
    <scope>NUCLEOTIDE SEQUENCE [LARGE SCALE GENOMIC DNA]</scope>
    <source>
        <strain evidence="1 2">Y5S-7</strain>
    </source>
</reference>
<sequence length="692" mass="78650">MAFYIKTEALNKGGIGLVWNVKLKSKSSGQYLPLDLSNIYSHNMDQRVANMGLLFTSTSEPPYYNGGGKGYYIFKFEYSGSFALELIDWSNTTFGKSYNIYFSTDDVDYRLIASNTANGASKVFSVDIELIFKSTLVKDNQGYKSFDNNTWSIVSLDSPTEQQYLNNGIKDISIIRESAWSQLQGEVELCYYTDDITKTEAFFNIETNPFTLEEEWEGKDIEVLYYTDDPNQTELVVSIETDPFTLAGEWEDKEIKIIEYTDDPNQTESTITIETEPFTLYDELGDSVDVLYYTDDPTKTSAELNITANYSLLDELEGDFDVVTWTNDEEVIAGNRDMMLTYNALPFEQLIVQPTDIALYGDVKKVVATKVTENSPEGILRMAASFDSGLTWKTYRFNKWLDLDIQDTTLFKRKGMNLDTLNAIPEKDLIALTRIAYYFDSSKHYENSYSLDEVKMVVDAPRHAVEFRDMSLQLLNTTATIDLTFSGNKLTGVLDDADQGKVKYRVLLNGKTYYPADGNFTRLAASPFNIELNIDERNVNFGEENTLKVEFQDYWGAVDSREIKFIGSYSGLMFMDESGDFLSDTFGGILKKLDYGVIIAGQTTLTKKVRIKNLLGYAVDHVYLEMDKKFETDGVEVQLSRQADPFLPIDYLTYGLIQPEDSIDFYIRIATDIHAKPNPNGNFEMKVTADRV</sequence>
<dbReference type="AlphaFoldDB" id="A0ABD8AXT2"/>
<gene>
    <name evidence="1" type="ORF">V6668_09525</name>
</gene>
<dbReference type="Proteomes" id="UP001364764">
    <property type="component" value="Chromosome"/>
</dbReference>
<protein>
    <submittedName>
        <fullName evidence="1">Uncharacterized protein</fullName>
    </submittedName>
</protein>